<evidence type="ECO:0000256" key="7">
    <source>
        <dbReference type="ARBA" id="ARBA00022801"/>
    </source>
</evidence>
<evidence type="ECO:0000256" key="2">
    <source>
        <dbReference type="ARBA" id="ARBA00022490"/>
    </source>
</evidence>
<evidence type="ECO:0000256" key="10">
    <source>
        <dbReference type="ARBA" id="ARBA00022884"/>
    </source>
</evidence>
<sequence>MSARRRQPGEREHQQRERESIHGSIHRARLSRGDKPVAGPAATAAMALSGRTVMLRAVTILSAREVRRTYGIHEVLRGASMSIDEGERVGLVGRNGSGKSTLARIIASAEEPDAGEVVRRGGLRVGYLSQEPEFAAGLRAVDAVLAGLESWQQAVDRHDEVSRLLSGDPGPRLDALLQEQADLASKIERLGGWDQRHEALALLGMVGITEPEALVDRMSGGERRRVALARLLVTNPDLAILDEPTNHLDLETIEWLEGWLANRFKGALILVTHDRYLLDRLVTRTIEVEQGVIHVYQGGWVRYLEAKAEREAHADRVDSNRRNFLRRELEWLSRNPKARSTKQKARVDRVEAVRDQVGPKREVAARIEISGERLGRTILDAEGLDVEIGERRLLEHVDLQLSKGERLGIVGPNGCGKTTLLRVLTGDLAPAAGEVRMGKRTQIAFLQQSRGGLDDDKSVFDNVGEGSSRVVLGDTELDLRSYLERFLFDTHAQRQKVGTLSGGERARVALAKTLRTGANLVILDEPTNDLDVMTLTALEDALGDYPGAVLVVTHDRWFLDRVATGLLVFEDRALVRHAGGWADYVERRKLSARDEPAPARVQTQAQPAPEPEPAQRAQPKAKLTYAEELELEGLLERVDEAEQQVSSLEAELAGADFYERPVAAQQAFFPKLEAARAEATRLAERWTELADRR</sequence>
<evidence type="ECO:0000259" key="13">
    <source>
        <dbReference type="PROSITE" id="PS50893"/>
    </source>
</evidence>
<keyword evidence="5" id="KW-0677">Repeat</keyword>
<dbReference type="Gene3D" id="1.10.287.380">
    <property type="entry name" value="Valyl-tRNA synthetase, C-terminal domain"/>
    <property type="match status" value="1"/>
</dbReference>
<dbReference type="Pfam" id="PF12848">
    <property type="entry name" value="ABC_tran_Xtn"/>
    <property type="match status" value="1"/>
</dbReference>
<dbReference type="SUPFAM" id="SSF52540">
    <property type="entry name" value="P-loop containing nucleoside triphosphate hydrolases"/>
    <property type="match status" value="2"/>
</dbReference>
<keyword evidence="8 14" id="KW-0067">ATP-binding</keyword>
<feature type="domain" description="ABC transporter" evidence="13">
    <location>
        <begin position="379"/>
        <end position="603"/>
    </location>
</feature>
<feature type="region of interest" description="Disordered" evidence="12">
    <location>
        <begin position="592"/>
        <end position="620"/>
    </location>
</feature>
<dbReference type="GO" id="GO:0006412">
    <property type="term" value="P:translation"/>
    <property type="evidence" value="ECO:0007669"/>
    <property type="project" value="UniProtKB-KW"/>
</dbReference>
<dbReference type="Proteomes" id="UP000238823">
    <property type="component" value="Unassembled WGS sequence"/>
</dbReference>
<evidence type="ECO:0000256" key="3">
    <source>
        <dbReference type="ARBA" id="ARBA00022555"/>
    </source>
</evidence>
<dbReference type="EMBL" id="PVNL01000142">
    <property type="protein sequence ID" value="PRP94264.1"/>
    <property type="molecule type" value="Genomic_DNA"/>
</dbReference>
<keyword evidence="11" id="KW-0648">Protein biosynthesis</keyword>
<keyword evidence="7" id="KW-0378">Hydrolase</keyword>
<dbReference type="InterPro" id="IPR051309">
    <property type="entry name" value="ABCF_ATPase"/>
</dbReference>
<dbReference type="InterPro" id="IPR032524">
    <property type="entry name" value="ABC_tran_C"/>
</dbReference>
<evidence type="ECO:0000313" key="15">
    <source>
        <dbReference type="Proteomes" id="UP000238823"/>
    </source>
</evidence>
<gene>
    <name evidence="14" type="ORF">ENSA7_78010</name>
</gene>
<dbReference type="PROSITE" id="PS00211">
    <property type="entry name" value="ABC_TRANSPORTER_1"/>
    <property type="match status" value="2"/>
</dbReference>
<dbReference type="GO" id="GO:0019843">
    <property type="term" value="F:rRNA binding"/>
    <property type="evidence" value="ECO:0007669"/>
    <property type="project" value="UniProtKB-KW"/>
</dbReference>
<proteinExistence type="inferred from homology"/>
<evidence type="ECO:0000256" key="6">
    <source>
        <dbReference type="ARBA" id="ARBA00022741"/>
    </source>
</evidence>
<keyword evidence="4" id="KW-0699">rRNA-binding</keyword>
<comment type="similarity">
    <text evidence="1">Belongs to the ABC transporter superfamily. ABCF family. Translational throttle EttA subfamily.</text>
</comment>
<dbReference type="PROSITE" id="PS50893">
    <property type="entry name" value="ABC_TRANSPORTER_2"/>
    <property type="match status" value="2"/>
</dbReference>
<organism evidence="14 15">
    <name type="scientific">Enhygromyxa salina</name>
    <dbReference type="NCBI Taxonomy" id="215803"/>
    <lineage>
        <taxon>Bacteria</taxon>
        <taxon>Pseudomonadati</taxon>
        <taxon>Myxococcota</taxon>
        <taxon>Polyangia</taxon>
        <taxon>Nannocystales</taxon>
        <taxon>Nannocystaceae</taxon>
        <taxon>Enhygromyxa</taxon>
    </lineage>
</organism>
<dbReference type="InterPro" id="IPR037118">
    <property type="entry name" value="Val-tRNA_synth_C_sf"/>
</dbReference>
<reference evidence="14 15" key="1">
    <citation type="submission" date="2018-03" db="EMBL/GenBank/DDBJ databases">
        <title>Draft Genome Sequences of the Obligatory Marine Myxobacteria Enhygromyxa salina SWB007.</title>
        <authorList>
            <person name="Poehlein A."/>
            <person name="Moghaddam J.A."/>
            <person name="Harms H."/>
            <person name="Alanjari M."/>
            <person name="Koenig G.M."/>
            <person name="Daniel R."/>
            <person name="Schaeberle T.F."/>
        </authorList>
    </citation>
    <scope>NUCLEOTIDE SEQUENCE [LARGE SCALE GENOMIC DNA]</scope>
    <source>
        <strain evidence="14 15">SWB007</strain>
    </source>
</reference>
<dbReference type="GO" id="GO:0016887">
    <property type="term" value="F:ATP hydrolysis activity"/>
    <property type="evidence" value="ECO:0007669"/>
    <property type="project" value="InterPro"/>
</dbReference>
<keyword evidence="6" id="KW-0547">Nucleotide-binding</keyword>
<dbReference type="GO" id="GO:0003677">
    <property type="term" value="F:DNA binding"/>
    <property type="evidence" value="ECO:0007669"/>
    <property type="project" value="InterPro"/>
</dbReference>
<dbReference type="InterPro" id="IPR027417">
    <property type="entry name" value="P-loop_NTPase"/>
</dbReference>
<dbReference type="InterPro" id="IPR017871">
    <property type="entry name" value="ABC_transporter-like_CS"/>
</dbReference>
<dbReference type="Pfam" id="PF16326">
    <property type="entry name" value="ABC_tran_CTD"/>
    <property type="match status" value="1"/>
</dbReference>
<evidence type="ECO:0000256" key="4">
    <source>
        <dbReference type="ARBA" id="ARBA00022730"/>
    </source>
</evidence>
<evidence type="ECO:0000256" key="11">
    <source>
        <dbReference type="ARBA" id="ARBA00022917"/>
    </source>
</evidence>
<dbReference type="SMART" id="SM00382">
    <property type="entry name" value="AAA"/>
    <property type="match status" value="2"/>
</dbReference>
<dbReference type="InterPro" id="IPR003439">
    <property type="entry name" value="ABC_transporter-like_ATP-bd"/>
</dbReference>
<evidence type="ECO:0000256" key="8">
    <source>
        <dbReference type="ARBA" id="ARBA00022840"/>
    </source>
</evidence>
<feature type="region of interest" description="Disordered" evidence="12">
    <location>
        <begin position="1"/>
        <end position="38"/>
    </location>
</feature>
<accession>A0A2S9XN14</accession>
<name>A0A2S9XN14_9BACT</name>
<keyword evidence="9" id="KW-0810">Translation regulation</keyword>
<dbReference type="InterPro" id="IPR003593">
    <property type="entry name" value="AAA+_ATPase"/>
</dbReference>
<evidence type="ECO:0000256" key="9">
    <source>
        <dbReference type="ARBA" id="ARBA00022845"/>
    </source>
</evidence>
<feature type="compositionally biased region" description="Basic and acidic residues" evidence="12">
    <location>
        <begin position="7"/>
        <end position="21"/>
    </location>
</feature>
<dbReference type="AlphaFoldDB" id="A0A2S9XN14"/>
<feature type="domain" description="ABC transporter" evidence="13">
    <location>
        <begin position="61"/>
        <end position="315"/>
    </location>
</feature>
<dbReference type="GO" id="GO:0005524">
    <property type="term" value="F:ATP binding"/>
    <property type="evidence" value="ECO:0007669"/>
    <property type="project" value="UniProtKB-KW"/>
</dbReference>
<keyword evidence="10" id="KW-0694">RNA-binding</keyword>
<dbReference type="PANTHER" id="PTHR42855">
    <property type="entry name" value="ABC TRANSPORTER ATP-BINDING SUBUNIT"/>
    <property type="match status" value="1"/>
</dbReference>
<dbReference type="InterPro" id="IPR032781">
    <property type="entry name" value="ABC_tran_Xtn"/>
</dbReference>
<evidence type="ECO:0000313" key="14">
    <source>
        <dbReference type="EMBL" id="PRP94264.1"/>
    </source>
</evidence>
<dbReference type="CDD" id="cd03221">
    <property type="entry name" value="ABCF_EF-3"/>
    <property type="match status" value="2"/>
</dbReference>
<evidence type="ECO:0000256" key="12">
    <source>
        <dbReference type="SAM" id="MobiDB-lite"/>
    </source>
</evidence>
<dbReference type="FunFam" id="3.40.50.300:FF:000183">
    <property type="entry name" value="ABC transporter ATP-binding protein yjjK"/>
    <property type="match status" value="1"/>
</dbReference>
<evidence type="ECO:0000256" key="5">
    <source>
        <dbReference type="ARBA" id="ARBA00022737"/>
    </source>
</evidence>
<dbReference type="Gene3D" id="3.40.50.300">
    <property type="entry name" value="P-loop containing nucleotide triphosphate hydrolases"/>
    <property type="match status" value="2"/>
</dbReference>
<dbReference type="PANTHER" id="PTHR42855:SF1">
    <property type="entry name" value="ABC TRANSPORTER DOMAIN-CONTAINING PROTEIN"/>
    <property type="match status" value="1"/>
</dbReference>
<keyword evidence="3" id="KW-0820">tRNA-binding</keyword>
<dbReference type="GO" id="GO:0006417">
    <property type="term" value="P:regulation of translation"/>
    <property type="evidence" value="ECO:0007669"/>
    <property type="project" value="UniProtKB-KW"/>
</dbReference>
<dbReference type="Pfam" id="PF00005">
    <property type="entry name" value="ABC_tran"/>
    <property type="match status" value="2"/>
</dbReference>
<protein>
    <submittedName>
        <fullName evidence="14">Putative ABC transporter ATP-binding protein</fullName>
    </submittedName>
</protein>
<evidence type="ECO:0000256" key="1">
    <source>
        <dbReference type="ARBA" id="ARBA00005868"/>
    </source>
</evidence>
<comment type="caution">
    <text evidence="14">The sequence shown here is derived from an EMBL/GenBank/DDBJ whole genome shotgun (WGS) entry which is preliminary data.</text>
</comment>
<keyword evidence="2" id="KW-0963">Cytoplasm</keyword>
<dbReference type="FunFam" id="3.40.50.300:FF:000011">
    <property type="entry name" value="Putative ABC transporter ATP-binding component"/>
    <property type="match status" value="1"/>
</dbReference>
<dbReference type="GO" id="GO:0000049">
    <property type="term" value="F:tRNA binding"/>
    <property type="evidence" value="ECO:0007669"/>
    <property type="project" value="UniProtKB-KW"/>
</dbReference>